<sequence>MRAITTVFLTHTLSAILDHIEETPGLDPDLPGLLEFKETLTQRILQLRNEDLPGFSDPHTRAA</sequence>
<accession>A0AAU7DFE8</accession>
<dbReference type="EMBL" id="CP121196">
    <property type="protein sequence ID" value="XBH16106.1"/>
    <property type="molecule type" value="Genomic_DNA"/>
</dbReference>
<protein>
    <submittedName>
        <fullName evidence="1">Uncharacterized protein</fullName>
    </submittedName>
</protein>
<gene>
    <name evidence="1" type="ORF">P8935_16205</name>
</gene>
<evidence type="ECO:0000313" key="1">
    <source>
        <dbReference type="EMBL" id="XBH16106.1"/>
    </source>
</evidence>
<dbReference type="AlphaFoldDB" id="A0AAU7DFE8"/>
<name>A0AAU7DFE8_9BACT</name>
<proteinExistence type="predicted"/>
<organism evidence="1">
    <name type="scientific">Telmatobacter sp. DSM 110680</name>
    <dbReference type="NCBI Taxonomy" id="3036704"/>
    <lineage>
        <taxon>Bacteria</taxon>
        <taxon>Pseudomonadati</taxon>
        <taxon>Acidobacteriota</taxon>
        <taxon>Terriglobia</taxon>
        <taxon>Terriglobales</taxon>
        <taxon>Acidobacteriaceae</taxon>
        <taxon>Telmatobacter</taxon>
    </lineage>
</organism>
<dbReference type="RefSeq" id="WP_348261337.1">
    <property type="nucleotide sequence ID" value="NZ_CP121196.1"/>
</dbReference>
<reference evidence="1" key="1">
    <citation type="submission" date="2023-03" db="EMBL/GenBank/DDBJ databases">
        <title>Edaphobacter sp.</title>
        <authorList>
            <person name="Huber K.J."/>
            <person name="Papendorf J."/>
            <person name="Pilke C."/>
            <person name="Bunk B."/>
            <person name="Sproeer C."/>
            <person name="Pester M."/>
        </authorList>
    </citation>
    <scope>NUCLEOTIDE SEQUENCE</scope>
    <source>
        <strain evidence="1">DSM 110680</strain>
    </source>
</reference>